<keyword evidence="4 6" id="KW-1133">Transmembrane helix</keyword>
<gene>
    <name evidence="7" type="ORF">FK178_13375</name>
</gene>
<feature type="transmembrane region" description="Helical" evidence="6">
    <location>
        <begin position="261"/>
        <end position="280"/>
    </location>
</feature>
<name>A0A5B8YPS6_9FLAO</name>
<feature type="transmembrane region" description="Helical" evidence="6">
    <location>
        <begin position="230"/>
        <end position="255"/>
    </location>
</feature>
<keyword evidence="5 6" id="KW-0472">Membrane</keyword>
<evidence type="ECO:0000256" key="3">
    <source>
        <dbReference type="ARBA" id="ARBA00022692"/>
    </source>
</evidence>
<evidence type="ECO:0008006" key="9">
    <source>
        <dbReference type="Google" id="ProtNLM"/>
    </source>
</evidence>
<keyword evidence="3 6" id="KW-0812">Transmembrane</keyword>
<dbReference type="Pfam" id="PF01040">
    <property type="entry name" value="UbiA"/>
    <property type="match status" value="1"/>
</dbReference>
<dbReference type="GO" id="GO:0016020">
    <property type="term" value="C:membrane"/>
    <property type="evidence" value="ECO:0007669"/>
    <property type="project" value="UniProtKB-SubCell"/>
</dbReference>
<feature type="transmembrane region" description="Helical" evidence="6">
    <location>
        <begin position="161"/>
        <end position="183"/>
    </location>
</feature>
<evidence type="ECO:0000313" key="7">
    <source>
        <dbReference type="EMBL" id="QED38643.1"/>
    </source>
</evidence>
<dbReference type="Proteomes" id="UP000321954">
    <property type="component" value="Chromosome"/>
</dbReference>
<feature type="transmembrane region" description="Helical" evidence="6">
    <location>
        <begin position="292"/>
        <end position="314"/>
    </location>
</feature>
<dbReference type="InterPro" id="IPR000537">
    <property type="entry name" value="UbiA_prenyltransferase"/>
</dbReference>
<evidence type="ECO:0000256" key="2">
    <source>
        <dbReference type="ARBA" id="ARBA00022475"/>
    </source>
</evidence>
<evidence type="ECO:0000256" key="5">
    <source>
        <dbReference type="ARBA" id="ARBA00023136"/>
    </source>
</evidence>
<dbReference type="AlphaFoldDB" id="A0A5B8YPS6"/>
<sequence>MLWLCLILLNLPHCQLTLMIPNAVFAYFRERFPPINMALFAILFFTVQAVSSFFIAGQEERPFWWYILGILAVISFFFRLRVFDEIKDFDIDLHNHPQRVLQSGRIGLKHLISLSVLGTVIEIVWSLLSGWPVILVWLFALGYSLLMRYEFFTGKFLNKYLLLYATTHMLVMPLIILWVYTAFHPALEILFPFYILAALSLLSGFSFEVARKIHSPVAERPGVDSYSKSLGYSTSVILVLLLLLGGVLVQLYLLSLIDARLWAYVLIGIVFFFALLLYVNNLFRPTEKSLRLAEKIVSLFMLAAYMSIIIEVYFQ</sequence>
<protein>
    <recommendedName>
        <fullName evidence="9">Prenyltransferase</fullName>
    </recommendedName>
</protein>
<keyword evidence="2" id="KW-1003">Cell membrane</keyword>
<proteinExistence type="predicted"/>
<dbReference type="KEGG" id="anp:FK178_13375"/>
<dbReference type="GO" id="GO:0016765">
    <property type="term" value="F:transferase activity, transferring alkyl or aryl (other than methyl) groups"/>
    <property type="evidence" value="ECO:0007669"/>
    <property type="project" value="InterPro"/>
</dbReference>
<feature type="transmembrane region" description="Helical" evidence="6">
    <location>
        <begin position="6"/>
        <end position="28"/>
    </location>
</feature>
<dbReference type="InterPro" id="IPR044878">
    <property type="entry name" value="UbiA_sf"/>
</dbReference>
<feature type="transmembrane region" description="Helical" evidence="6">
    <location>
        <begin position="131"/>
        <end position="149"/>
    </location>
</feature>
<feature type="transmembrane region" description="Helical" evidence="6">
    <location>
        <begin position="35"/>
        <end position="57"/>
    </location>
</feature>
<evidence type="ECO:0000256" key="6">
    <source>
        <dbReference type="SAM" id="Phobius"/>
    </source>
</evidence>
<feature type="transmembrane region" description="Helical" evidence="6">
    <location>
        <begin position="189"/>
        <end position="210"/>
    </location>
</feature>
<keyword evidence="8" id="KW-1185">Reference proteome</keyword>
<dbReference type="OrthoDB" id="6456825at2"/>
<dbReference type="EMBL" id="CP042476">
    <property type="protein sequence ID" value="QED38643.1"/>
    <property type="molecule type" value="Genomic_DNA"/>
</dbReference>
<evidence type="ECO:0000256" key="1">
    <source>
        <dbReference type="ARBA" id="ARBA00004141"/>
    </source>
</evidence>
<dbReference type="Gene3D" id="1.10.357.140">
    <property type="entry name" value="UbiA prenyltransferase"/>
    <property type="match status" value="1"/>
</dbReference>
<evidence type="ECO:0000256" key="4">
    <source>
        <dbReference type="ARBA" id="ARBA00022989"/>
    </source>
</evidence>
<accession>A0A5B8YPS6</accession>
<comment type="subcellular location">
    <subcellularLocation>
        <location evidence="1">Membrane</location>
        <topology evidence="1">Multi-pass membrane protein</topology>
    </subcellularLocation>
</comment>
<organism evidence="7 8">
    <name type="scientific">Antarcticibacterium arcticum</name>
    <dbReference type="NCBI Taxonomy" id="2585771"/>
    <lineage>
        <taxon>Bacteria</taxon>
        <taxon>Pseudomonadati</taxon>
        <taxon>Bacteroidota</taxon>
        <taxon>Flavobacteriia</taxon>
        <taxon>Flavobacteriales</taxon>
        <taxon>Flavobacteriaceae</taxon>
        <taxon>Antarcticibacterium</taxon>
    </lineage>
</organism>
<evidence type="ECO:0000313" key="8">
    <source>
        <dbReference type="Proteomes" id="UP000321954"/>
    </source>
</evidence>
<feature type="transmembrane region" description="Helical" evidence="6">
    <location>
        <begin position="63"/>
        <end position="80"/>
    </location>
</feature>
<reference evidence="7 8" key="1">
    <citation type="submission" date="2019-08" db="EMBL/GenBank/DDBJ databases">
        <title>Antarcticibacterium arcticum sp. nov., a bacterium isolated from marine sediment of the Canadian Beaufort Sea.</title>
        <authorList>
            <person name="Lee Y.M."/>
            <person name="Baek K."/>
            <person name="Lee D.-H."/>
            <person name="Shin S.C."/>
            <person name="Jin Y.K."/>
            <person name="Park Y."/>
        </authorList>
    </citation>
    <scope>NUCLEOTIDE SEQUENCE [LARGE SCALE GENOMIC DNA]</scope>
    <source>
        <strain evidence="7 8">PAMC 28998</strain>
    </source>
</reference>